<evidence type="ECO:0000256" key="8">
    <source>
        <dbReference type="ARBA" id="ARBA00023295"/>
    </source>
</evidence>
<dbReference type="Pfam" id="PF00730">
    <property type="entry name" value="HhH-GPD"/>
    <property type="match status" value="1"/>
</dbReference>
<evidence type="ECO:0000313" key="12">
    <source>
        <dbReference type="EMBL" id="CAK9002171.1"/>
    </source>
</evidence>
<accession>A0ABP0IJZ6</accession>
<evidence type="ECO:0000256" key="3">
    <source>
        <dbReference type="ARBA" id="ARBA00022763"/>
    </source>
</evidence>
<reference evidence="12 13" key="1">
    <citation type="submission" date="2024-02" db="EMBL/GenBank/DDBJ databases">
        <authorList>
            <person name="Chen Y."/>
            <person name="Shah S."/>
            <person name="Dougan E. K."/>
            <person name="Thang M."/>
            <person name="Chan C."/>
        </authorList>
    </citation>
    <scope>NUCLEOTIDE SEQUENCE [LARGE SCALE GENOMIC DNA]</scope>
</reference>
<dbReference type="CDD" id="cd00056">
    <property type="entry name" value="ENDO3c"/>
    <property type="match status" value="1"/>
</dbReference>
<organism evidence="12 13">
    <name type="scientific">Durusdinium trenchii</name>
    <dbReference type="NCBI Taxonomy" id="1381693"/>
    <lineage>
        <taxon>Eukaryota</taxon>
        <taxon>Sar</taxon>
        <taxon>Alveolata</taxon>
        <taxon>Dinophyceae</taxon>
        <taxon>Suessiales</taxon>
        <taxon>Symbiodiniaceae</taxon>
        <taxon>Durusdinium</taxon>
    </lineage>
</organism>
<dbReference type="PANTHER" id="PTHR10242:SF2">
    <property type="entry name" value="N-GLYCOSYLASE_DNA LYASE"/>
    <property type="match status" value="1"/>
</dbReference>
<feature type="region of interest" description="Disordered" evidence="10">
    <location>
        <begin position="391"/>
        <end position="424"/>
    </location>
</feature>
<comment type="similarity">
    <text evidence="1">Belongs to the type-1 OGG1 family.</text>
</comment>
<feature type="domain" description="HhH-GPD" evidence="11">
    <location>
        <begin position="151"/>
        <end position="351"/>
    </location>
</feature>
<evidence type="ECO:0000256" key="10">
    <source>
        <dbReference type="SAM" id="MobiDB-lite"/>
    </source>
</evidence>
<dbReference type="InterPro" id="IPR011257">
    <property type="entry name" value="DNA_glycosylase"/>
</dbReference>
<feature type="non-terminal residue" evidence="12">
    <location>
        <position position="424"/>
    </location>
</feature>
<dbReference type="Gene3D" id="1.10.340.30">
    <property type="entry name" value="Hypothetical protein, domain 2"/>
    <property type="match status" value="1"/>
</dbReference>
<name>A0ABP0IJZ6_9DINO</name>
<evidence type="ECO:0000256" key="2">
    <source>
        <dbReference type="ARBA" id="ARBA00012720"/>
    </source>
</evidence>
<keyword evidence="7" id="KW-0511">Multifunctional enzyme</keyword>
<gene>
    <name evidence="12" type="ORF">CCMP2556_LOCUS6740</name>
</gene>
<feature type="compositionally biased region" description="Basic and acidic residues" evidence="10">
    <location>
        <begin position="399"/>
        <end position="414"/>
    </location>
</feature>
<protein>
    <recommendedName>
        <fullName evidence="2">DNA-(apurinic or apyrimidinic site) lyase</fullName>
        <ecNumber evidence="2">4.2.99.18</ecNumber>
    </recommendedName>
</protein>
<dbReference type="PANTHER" id="PTHR10242">
    <property type="entry name" value="8-OXOGUANINE DNA GLYCOSYLASE"/>
    <property type="match status" value="1"/>
</dbReference>
<evidence type="ECO:0000313" key="13">
    <source>
        <dbReference type="Proteomes" id="UP001642484"/>
    </source>
</evidence>
<sequence length="424" mass="47161">MWPAGVLRHKTRSRNVPMVEIDLALQGATGPSRADWTTLEAPVVLSTTLSPGQSFGWKRLAVSEEAYLGVMGNSVVLFVQSEKSIRWCTLAGPGVTCQRVRSFLGLDDGPLQDLRSAWAKSCTRLAQVAECLPGLCVLQQDLVETIFGFICSQNNNVSRICLLMDRLRATYGELLCSIAPGVDAEGDGDLAVLREFNVQRKLYAFPSVARLAAASESSLKALGLGYRAAYVRSAAKMLLQKDGCMLKWLEQSRDSIDLSGIDPLQTEEPEGMRQRRLEVRKELCRLPGVGPKVADCIALFAMKQHGSVPVDVHIWQIVTRDYEPELREAKSLTPLVYERVGNAFRHRFGAPFAGWAHSLLFGAEFGALRAQLPTQMLKEMDAYREEIKAQKLKKRKALRKSDKTGPGNSKERDRLKMKRPNTNR</sequence>
<proteinExistence type="inferred from homology"/>
<dbReference type="Gene3D" id="3.30.310.40">
    <property type="match status" value="1"/>
</dbReference>
<dbReference type="InterPro" id="IPR052054">
    <property type="entry name" value="Oxidative_DNA_repair_enzyme"/>
</dbReference>
<keyword evidence="3" id="KW-0227">DNA damage</keyword>
<comment type="caution">
    <text evidence="12">The sequence shown here is derived from an EMBL/GenBank/DDBJ whole genome shotgun (WGS) entry which is preliminary data.</text>
</comment>
<keyword evidence="4" id="KW-0378">Hydrolase</keyword>
<dbReference type="EMBL" id="CAXAMN010002947">
    <property type="protein sequence ID" value="CAK9002171.1"/>
    <property type="molecule type" value="Genomic_DNA"/>
</dbReference>
<evidence type="ECO:0000256" key="5">
    <source>
        <dbReference type="ARBA" id="ARBA00023204"/>
    </source>
</evidence>
<dbReference type="InterPro" id="IPR003265">
    <property type="entry name" value="HhH-GPD_domain"/>
</dbReference>
<dbReference type="Pfam" id="PF07934">
    <property type="entry name" value="OGG_N"/>
    <property type="match status" value="1"/>
</dbReference>
<dbReference type="InterPro" id="IPR012904">
    <property type="entry name" value="OGG_N"/>
</dbReference>
<evidence type="ECO:0000259" key="11">
    <source>
        <dbReference type="SMART" id="SM00478"/>
    </source>
</evidence>
<evidence type="ECO:0000256" key="1">
    <source>
        <dbReference type="ARBA" id="ARBA00010679"/>
    </source>
</evidence>
<dbReference type="Gene3D" id="1.10.1670.10">
    <property type="entry name" value="Helix-hairpin-Helix base-excision DNA repair enzymes (C-terminal)"/>
    <property type="match status" value="1"/>
</dbReference>
<evidence type="ECO:0000256" key="6">
    <source>
        <dbReference type="ARBA" id="ARBA00023239"/>
    </source>
</evidence>
<keyword evidence="13" id="KW-1185">Reference proteome</keyword>
<evidence type="ECO:0000256" key="9">
    <source>
        <dbReference type="ARBA" id="ARBA00044632"/>
    </source>
</evidence>
<evidence type="ECO:0000256" key="7">
    <source>
        <dbReference type="ARBA" id="ARBA00023268"/>
    </source>
</evidence>
<dbReference type="SUPFAM" id="SSF55945">
    <property type="entry name" value="TATA-box binding protein-like"/>
    <property type="match status" value="1"/>
</dbReference>
<dbReference type="SUPFAM" id="SSF48150">
    <property type="entry name" value="DNA-glycosylase"/>
    <property type="match status" value="1"/>
</dbReference>
<comment type="catalytic activity">
    <reaction evidence="9">
        <text>2'-deoxyribonucleotide-(2'-deoxyribose 5'-phosphate)-2'-deoxyribonucleotide-DNA = a 3'-end 2'-deoxyribonucleotide-(2,3-dehydro-2,3-deoxyribose 5'-phosphate)-DNA + a 5'-end 5'-phospho-2'-deoxyribonucleoside-DNA + H(+)</text>
        <dbReference type="Rhea" id="RHEA:66592"/>
        <dbReference type="Rhea" id="RHEA-COMP:13180"/>
        <dbReference type="Rhea" id="RHEA-COMP:16897"/>
        <dbReference type="Rhea" id="RHEA-COMP:17067"/>
        <dbReference type="ChEBI" id="CHEBI:15378"/>
        <dbReference type="ChEBI" id="CHEBI:136412"/>
        <dbReference type="ChEBI" id="CHEBI:157695"/>
        <dbReference type="ChEBI" id="CHEBI:167181"/>
        <dbReference type="EC" id="4.2.99.18"/>
    </reaction>
</comment>
<keyword evidence="6" id="KW-0456">Lyase</keyword>
<feature type="compositionally biased region" description="Basic residues" evidence="10">
    <location>
        <begin position="415"/>
        <end position="424"/>
    </location>
</feature>
<keyword evidence="8" id="KW-0326">Glycosidase</keyword>
<dbReference type="Proteomes" id="UP001642484">
    <property type="component" value="Unassembled WGS sequence"/>
</dbReference>
<dbReference type="SMART" id="SM00478">
    <property type="entry name" value="ENDO3c"/>
    <property type="match status" value="1"/>
</dbReference>
<keyword evidence="5" id="KW-0234">DNA repair</keyword>
<dbReference type="InterPro" id="IPR023170">
    <property type="entry name" value="HhH_base_excis_C"/>
</dbReference>
<evidence type="ECO:0000256" key="4">
    <source>
        <dbReference type="ARBA" id="ARBA00022801"/>
    </source>
</evidence>
<dbReference type="EC" id="4.2.99.18" evidence="2"/>